<keyword evidence="2" id="KW-1185">Reference proteome</keyword>
<dbReference type="RefSeq" id="WP_331845662.1">
    <property type="nucleotide sequence ID" value="NZ_JAZHPZ010000002.1"/>
</dbReference>
<evidence type="ECO:0000313" key="2">
    <source>
        <dbReference type="Proteomes" id="UP001306950"/>
    </source>
</evidence>
<comment type="caution">
    <text evidence="1">The sequence shown here is derived from an EMBL/GenBank/DDBJ whole genome shotgun (WGS) entry which is preliminary data.</text>
</comment>
<reference evidence="1 2" key="1">
    <citation type="submission" date="2024-02" db="EMBL/GenBank/DDBJ databases">
        <title>A nitrogen-fixing paenibacillus bacterium.</title>
        <authorList>
            <person name="Zhang W.L."/>
            <person name="Chen S.F."/>
        </authorList>
    </citation>
    <scope>NUCLEOTIDE SEQUENCE [LARGE SCALE GENOMIC DNA]</scope>
    <source>
        <strain evidence="1 2">M1</strain>
    </source>
</reference>
<organism evidence="1 2">
    <name type="scientific">Paenibacillus haidiansis</name>
    <dbReference type="NCBI Taxonomy" id="1574488"/>
    <lineage>
        <taxon>Bacteria</taxon>
        <taxon>Bacillati</taxon>
        <taxon>Bacillota</taxon>
        <taxon>Bacilli</taxon>
        <taxon>Bacillales</taxon>
        <taxon>Paenibacillaceae</taxon>
        <taxon>Paenibacillus</taxon>
    </lineage>
</organism>
<name>A0ABU7VQE6_9BACL</name>
<proteinExistence type="predicted"/>
<gene>
    <name evidence="1" type="ORF">V3851_06250</name>
</gene>
<dbReference type="EMBL" id="JAZHPZ010000002">
    <property type="protein sequence ID" value="MEF2965431.1"/>
    <property type="molecule type" value="Genomic_DNA"/>
</dbReference>
<dbReference type="Proteomes" id="UP001306950">
    <property type="component" value="Unassembled WGS sequence"/>
</dbReference>
<protein>
    <submittedName>
        <fullName evidence="1">Uncharacterized protein</fullName>
    </submittedName>
</protein>
<evidence type="ECO:0000313" key="1">
    <source>
        <dbReference type="EMBL" id="MEF2965431.1"/>
    </source>
</evidence>
<accession>A0ABU7VQE6</accession>
<sequence>MKIESNVISSLPRLYTTNRDTNSTKLETGPALPGHDKIEISEAAKRLAAGEGARELAVGEIKHNFSVRPIFTSEIDSSLNQLLNGKPPEVEEAVNFLISQNFIPDGSVSDEGERAALLESGLAQAKYIADNYMTEGEADEFLSTMNRIAAYAQTRTVDPKTGQASYIELHRRPEGAPEDYIDIDYLMKKYDPEASRKITEALKDIHNGGSGTSITEIMMDFSRKMAQNPQWIKEYRAETENVDKVLKNTKIENRFEEANTSNMASFLKDMDNQIQNTSFENKDFLTRNMEYFALILEKKI</sequence>